<evidence type="ECO:0000313" key="1">
    <source>
        <dbReference type="EMBL" id="KKL52299.1"/>
    </source>
</evidence>
<organism evidence="1">
    <name type="scientific">marine sediment metagenome</name>
    <dbReference type="NCBI Taxonomy" id="412755"/>
    <lineage>
        <taxon>unclassified sequences</taxon>
        <taxon>metagenomes</taxon>
        <taxon>ecological metagenomes</taxon>
    </lineage>
</organism>
<sequence length="32" mass="3268">TTLAEGIKLAQIQLDNGGAQQKLDALITASNA</sequence>
<accession>A0A0F9CSY1</accession>
<protein>
    <submittedName>
        <fullName evidence="1">Uncharacterized protein</fullName>
    </submittedName>
</protein>
<proteinExistence type="predicted"/>
<name>A0A0F9CSY1_9ZZZZ</name>
<dbReference type="EMBL" id="LAZR01031944">
    <property type="protein sequence ID" value="KKL52299.1"/>
    <property type="molecule type" value="Genomic_DNA"/>
</dbReference>
<dbReference type="AlphaFoldDB" id="A0A0F9CSY1"/>
<gene>
    <name evidence="1" type="ORF">LCGC14_2286820</name>
</gene>
<reference evidence="1" key="1">
    <citation type="journal article" date="2015" name="Nature">
        <title>Complex archaea that bridge the gap between prokaryotes and eukaryotes.</title>
        <authorList>
            <person name="Spang A."/>
            <person name="Saw J.H."/>
            <person name="Jorgensen S.L."/>
            <person name="Zaremba-Niedzwiedzka K."/>
            <person name="Martijn J."/>
            <person name="Lind A.E."/>
            <person name="van Eijk R."/>
            <person name="Schleper C."/>
            <person name="Guy L."/>
            <person name="Ettema T.J."/>
        </authorList>
    </citation>
    <scope>NUCLEOTIDE SEQUENCE</scope>
</reference>
<comment type="caution">
    <text evidence="1">The sequence shown here is derived from an EMBL/GenBank/DDBJ whole genome shotgun (WGS) entry which is preliminary data.</text>
</comment>
<feature type="non-terminal residue" evidence="1">
    <location>
        <position position="1"/>
    </location>
</feature>